<feature type="transmembrane region" description="Helical" evidence="1">
    <location>
        <begin position="214"/>
        <end position="231"/>
    </location>
</feature>
<keyword evidence="1" id="KW-0812">Transmembrane</keyword>
<feature type="transmembrane region" description="Helical" evidence="1">
    <location>
        <begin position="243"/>
        <end position="262"/>
    </location>
</feature>
<feature type="transmembrane region" description="Helical" evidence="1">
    <location>
        <begin position="21"/>
        <end position="40"/>
    </location>
</feature>
<dbReference type="GO" id="GO:0016746">
    <property type="term" value="F:acyltransferase activity"/>
    <property type="evidence" value="ECO:0007669"/>
    <property type="project" value="UniProtKB-KW"/>
</dbReference>
<reference evidence="5" key="1">
    <citation type="journal article" date="2019" name="Int. J. Syst. Evol. Microbiol.">
        <title>The Global Catalogue of Microorganisms (GCM) 10K type strain sequencing project: providing services to taxonomists for standard genome sequencing and annotation.</title>
        <authorList>
            <consortium name="The Broad Institute Genomics Platform"/>
            <consortium name="The Broad Institute Genome Sequencing Center for Infectious Disease"/>
            <person name="Wu L."/>
            <person name="Ma J."/>
        </authorList>
    </citation>
    <scope>NUCLEOTIDE SEQUENCE [LARGE SCALE GENOMIC DNA]</scope>
    <source>
        <strain evidence="5">NBRC 110608</strain>
    </source>
</reference>
<evidence type="ECO:0000259" key="2">
    <source>
        <dbReference type="Pfam" id="PF01757"/>
    </source>
</evidence>
<keyword evidence="5" id="KW-1185">Reference proteome</keyword>
<accession>A0ABM8HB81</accession>
<keyword evidence="4" id="KW-0012">Acyltransferase</keyword>
<feature type="transmembrane region" description="Helical" evidence="1">
    <location>
        <begin position="372"/>
        <end position="393"/>
    </location>
</feature>
<name>A0ABM8HB81_9MICO</name>
<keyword evidence="1" id="KW-1133">Transmembrane helix</keyword>
<evidence type="ECO:0000256" key="1">
    <source>
        <dbReference type="SAM" id="Phobius"/>
    </source>
</evidence>
<feature type="transmembrane region" description="Helical" evidence="1">
    <location>
        <begin position="268"/>
        <end position="288"/>
    </location>
</feature>
<dbReference type="Proteomes" id="UP001321421">
    <property type="component" value="Chromosome"/>
</dbReference>
<dbReference type="SUPFAM" id="SSF52266">
    <property type="entry name" value="SGNH hydrolase"/>
    <property type="match status" value="1"/>
</dbReference>
<feature type="transmembrane region" description="Helical" evidence="1">
    <location>
        <begin position="46"/>
        <end position="62"/>
    </location>
</feature>
<organism evidence="4 5">
    <name type="scientific">Barrientosiimonas endolithica</name>
    <dbReference type="NCBI Taxonomy" id="1535208"/>
    <lineage>
        <taxon>Bacteria</taxon>
        <taxon>Bacillati</taxon>
        <taxon>Actinomycetota</taxon>
        <taxon>Actinomycetes</taxon>
        <taxon>Micrococcales</taxon>
        <taxon>Dermacoccaceae</taxon>
        <taxon>Barrientosiimonas</taxon>
    </lineage>
</organism>
<dbReference type="InterPro" id="IPR043968">
    <property type="entry name" value="SGNH"/>
</dbReference>
<dbReference type="RefSeq" id="WP_289232930.1">
    <property type="nucleotide sequence ID" value="NZ_AP027735.1"/>
</dbReference>
<feature type="transmembrane region" description="Helical" evidence="1">
    <location>
        <begin position="83"/>
        <end position="102"/>
    </location>
</feature>
<keyword evidence="1" id="KW-0472">Membrane</keyword>
<dbReference type="EMBL" id="AP027735">
    <property type="protein sequence ID" value="BDZ58209.1"/>
    <property type="molecule type" value="Genomic_DNA"/>
</dbReference>
<feature type="transmembrane region" description="Helical" evidence="1">
    <location>
        <begin position="178"/>
        <end position="194"/>
    </location>
</feature>
<dbReference type="Pfam" id="PF01757">
    <property type="entry name" value="Acyl_transf_3"/>
    <property type="match status" value="1"/>
</dbReference>
<feature type="domain" description="SGNH" evidence="3">
    <location>
        <begin position="417"/>
        <end position="628"/>
    </location>
</feature>
<evidence type="ECO:0000259" key="3">
    <source>
        <dbReference type="Pfam" id="PF19040"/>
    </source>
</evidence>
<feature type="domain" description="Acyltransferase 3" evidence="2">
    <location>
        <begin position="16"/>
        <end position="346"/>
    </location>
</feature>
<gene>
    <name evidence="4" type="ORF">GCM10025872_18660</name>
</gene>
<proteinExistence type="predicted"/>
<sequence>MTSANEAAASSRRRYAALDGYRGLFVMLVVLYHFGATALVGGWIGINHFFLFSGFLITRLLIKEQQATGRIRVLGFYRRRGRRVLPALFVLVAAVLVHTAFWESERFRSIFGGDAFAALGFFLNWRLISRDDAYFDLFGNPSPLRHAWTLSVEEQFYVLIPFLVMGLCLLVKGRRGRFLLALSLAVASAVWTAVLGYDGPGDQARLYYGTDTRAQAILLGVAMAFLLSPDYRGRPAPLLSRPATEALAWTGLAISVGAIFVLTPTSSWVYNGGGMLLFAGGAALMGFSALDPRPLFINRLFGVAPLVFLGRISYGLYLYHWPIALWVSPPLPQPFLGALQLSIAVAVAAVSFRYLELPILRHGVRGVVRRAWAVRVVPAASFIVLALGATTLWTTSDASAVPNLRDDQPAYVQRGPELRVGLLGDSVGDSLVRGWRPEDYPGIRLDPLTAIGCDLIDAPYVRDGQQETPPAACEEWRRTWPQKLRSNGDEALLVLAGAQFLTAHAVPGGVAEPGTPAAGDLIRRTLSDIERRARESGARSVQVANLPCRRIDEQRLDPRLRSFAAQGSDDRLVGWANGVIADWAKGRPGVQLVDLAGQLCGSGYRPELQGIALYHDTVHFSDAGAAMVWTWLAPAVRDNARTASAPPDPAR</sequence>
<evidence type="ECO:0000313" key="4">
    <source>
        <dbReference type="EMBL" id="BDZ58209.1"/>
    </source>
</evidence>
<dbReference type="InterPro" id="IPR050879">
    <property type="entry name" value="Acyltransferase_3"/>
</dbReference>
<evidence type="ECO:0000313" key="5">
    <source>
        <dbReference type="Proteomes" id="UP001321421"/>
    </source>
</evidence>
<protein>
    <submittedName>
        <fullName evidence="4">Acyltransferase</fullName>
    </submittedName>
</protein>
<dbReference type="Pfam" id="PF19040">
    <property type="entry name" value="SGNH"/>
    <property type="match status" value="1"/>
</dbReference>
<dbReference type="InterPro" id="IPR002656">
    <property type="entry name" value="Acyl_transf_3_dom"/>
</dbReference>
<feature type="transmembrane region" description="Helical" evidence="1">
    <location>
        <begin position="300"/>
        <end position="319"/>
    </location>
</feature>
<keyword evidence="4" id="KW-0808">Transferase</keyword>
<dbReference type="PANTHER" id="PTHR23028">
    <property type="entry name" value="ACETYLTRANSFERASE"/>
    <property type="match status" value="1"/>
</dbReference>
<feature type="transmembrane region" description="Helical" evidence="1">
    <location>
        <begin position="155"/>
        <end position="171"/>
    </location>
</feature>
<dbReference type="PANTHER" id="PTHR23028:SF53">
    <property type="entry name" value="ACYL_TRANSF_3 DOMAIN-CONTAINING PROTEIN"/>
    <property type="match status" value="1"/>
</dbReference>
<feature type="transmembrane region" description="Helical" evidence="1">
    <location>
        <begin position="331"/>
        <end position="352"/>
    </location>
</feature>